<evidence type="ECO:0000313" key="2">
    <source>
        <dbReference type="Proteomes" id="UP001160483"/>
    </source>
</evidence>
<comment type="caution">
    <text evidence="1">The sequence shown here is derived from an EMBL/GenBank/DDBJ whole genome shotgun (WGS) entry which is preliminary data.</text>
</comment>
<name>A0AAU9L547_9STRA</name>
<reference evidence="1" key="1">
    <citation type="submission" date="2021-11" db="EMBL/GenBank/DDBJ databases">
        <authorList>
            <person name="Islam A."/>
            <person name="Islam S."/>
            <person name="Flora M.S."/>
            <person name="Rahman M."/>
            <person name="Ziaur R.M."/>
            <person name="Epstein J.H."/>
            <person name="Hassan M."/>
            <person name="Klassen M."/>
            <person name="Woodard K."/>
            <person name="Webb A."/>
            <person name="Webby R.J."/>
            <person name="El Zowalaty M.E."/>
        </authorList>
    </citation>
    <scope>NUCLEOTIDE SEQUENCE</scope>
    <source>
        <strain evidence="1">Pbs3</strain>
    </source>
</reference>
<accession>A0AAU9L547</accession>
<protein>
    <submittedName>
        <fullName evidence="1">Uncharacterized protein</fullName>
    </submittedName>
</protein>
<dbReference type="EMBL" id="CAKKTJ010000325">
    <property type="protein sequence ID" value="CAH0480698.1"/>
    <property type="molecule type" value="Genomic_DNA"/>
</dbReference>
<proteinExistence type="predicted"/>
<organism evidence="1 2">
    <name type="scientific">Peronospora belbahrii</name>
    <dbReference type="NCBI Taxonomy" id="622444"/>
    <lineage>
        <taxon>Eukaryota</taxon>
        <taxon>Sar</taxon>
        <taxon>Stramenopiles</taxon>
        <taxon>Oomycota</taxon>
        <taxon>Peronosporomycetes</taxon>
        <taxon>Peronosporales</taxon>
        <taxon>Peronosporaceae</taxon>
        <taxon>Peronospora</taxon>
    </lineage>
</organism>
<gene>
    <name evidence="1" type="ORF">PBS003_LOCUS7314</name>
</gene>
<sequence>MMMHGTGTESRAVTSSAKAVITTLLQSHHDVIISKPGRHHIILLLISAFARWYAQNCVMRANPRSGNSVA</sequence>
<dbReference type="AlphaFoldDB" id="A0AAU9L547"/>
<dbReference type="Proteomes" id="UP001160483">
    <property type="component" value="Unassembled WGS sequence"/>
</dbReference>
<evidence type="ECO:0000313" key="1">
    <source>
        <dbReference type="EMBL" id="CAH0480698.1"/>
    </source>
</evidence>